<protein>
    <recommendedName>
        <fullName evidence="4">5-aminolevulic acid synthase</fullName>
    </recommendedName>
</protein>
<evidence type="ECO:0000313" key="3">
    <source>
        <dbReference type="Proteomes" id="UP000198728"/>
    </source>
</evidence>
<keyword evidence="3" id="KW-1185">Reference proteome</keyword>
<keyword evidence="1" id="KW-0732">Signal</keyword>
<evidence type="ECO:0008006" key="4">
    <source>
        <dbReference type="Google" id="ProtNLM"/>
    </source>
</evidence>
<evidence type="ECO:0000313" key="2">
    <source>
        <dbReference type="EMBL" id="SFB81835.1"/>
    </source>
</evidence>
<dbReference type="AlphaFoldDB" id="A0A1I1E3N1"/>
<evidence type="ECO:0000256" key="1">
    <source>
        <dbReference type="SAM" id="SignalP"/>
    </source>
</evidence>
<organism evidence="2 3">
    <name type="scientific">Tropicimonas isoalkanivorans</name>
    <dbReference type="NCBI Taxonomy" id="441112"/>
    <lineage>
        <taxon>Bacteria</taxon>
        <taxon>Pseudomonadati</taxon>
        <taxon>Pseudomonadota</taxon>
        <taxon>Alphaproteobacteria</taxon>
        <taxon>Rhodobacterales</taxon>
        <taxon>Roseobacteraceae</taxon>
        <taxon>Tropicimonas</taxon>
    </lineage>
</organism>
<dbReference type="Proteomes" id="UP000198728">
    <property type="component" value="Unassembled WGS sequence"/>
</dbReference>
<dbReference type="RefSeq" id="WP_093359177.1">
    <property type="nucleotide sequence ID" value="NZ_FOLG01000001.1"/>
</dbReference>
<accession>A0A1I1E3N1</accession>
<feature type="chain" id="PRO_5011577575" description="5-aminolevulic acid synthase" evidence="1">
    <location>
        <begin position="24"/>
        <end position="196"/>
    </location>
</feature>
<dbReference type="OrthoDB" id="7658791at2"/>
<dbReference type="STRING" id="441112.SAMN04488094_101622"/>
<sequence>MRIAAMIAAAALALGAAAPQASAQPVDGKTAKRMLFSTRGAEAQLANVDFMDDAVAKALRAVADQIPYYGAIAVSPGEPASSNLMSTMANYHSVEAASAAALANCNSRRTSGKPCVVIAVITPKKYKPQPLTMSVQATQAFNGDYRKMKAPKGMAISEQAGVFGFDRGDGGRALARCSAAAAERGASDCRLVITDQ</sequence>
<feature type="signal peptide" evidence="1">
    <location>
        <begin position="1"/>
        <end position="23"/>
    </location>
</feature>
<reference evidence="2 3" key="1">
    <citation type="submission" date="2016-10" db="EMBL/GenBank/DDBJ databases">
        <authorList>
            <person name="de Groot N.N."/>
        </authorList>
    </citation>
    <scope>NUCLEOTIDE SEQUENCE [LARGE SCALE GENOMIC DNA]</scope>
    <source>
        <strain evidence="2 3">DSM 19548</strain>
    </source>
</reference>
<gene>
    <name evidence="2" type="ORF">SAMN04488094_101622</name>
</gene>
<dbReference type="EMBL" id="FOLG01000001">
    <property type="protein sequence ID" value="SFB81835.1"/>
    <property type="molecule type" value="Genomic_DNA"/>
</dbReference>
<name>A0A1I1E3N1_9RHOB</name>
<proteinExistence type="predicted"/>